<dbReference type="InterPro" id="IPR036291">
    <property type="entry name" value="NAD(P)-bd_dom_sf"/>
</dbReference>
<dbReference type="PROSITE" id="PS00061">
    <property type="entry name" value="ADH_SHORT"/>
    <property type="match status" value="1"/>
</dbReference>
<dbReference type="InterPro" id="IPR002347">
    <property type="entry name" value="SDR_fam"/>
</dbReference>
<name>A0ABT4A3Z8_9BACT</name>
<dbReference type="EC" id="1.1.1.47" evidence="3"/>
<dbReference type="PRINTS" id="PR00080">
    <property type="entry name" value="SDRFAMILY"/>
</dbReference>
<comment type="similarity">
    <text evidence="1">Belongs to the short-chain dehydrogenases/reductases (SDR) family.</text>
</comment>
<protein>
    <submittedName>
        <fullName evidence="3">Glucose 1-dehydrogenase</fullName>
        <ecNumber evidence="3">1.1.1.47</ecNumber>
    </submittedName>
</protein>
<dbReference type="PRINTS" id="PR00081">
    <property type="entry name" value="GDHRDH"/>
</dbReference>
<dbReference type="CDD" id="cd05233">
    <property type="entry name" value="SDR_c"/>
    <property type="match status" value="1"/>
</dbReference>
<evidence type="ECO:0000313" key="3">
    <source>
        <dbReference type="EMBL" id="MCY1076370.1"/>
    </source>
</evidence>
<dbReference type="PANTHER" id="PTHR24321:SF11">
    <property type="entry name" value="BLR0893 PROTEIN"/>
    <property type="match status" value="1"/>
</dbReference>
<proteinExistence type="inferred from homology"/>
<keyword evidence="2 3" id="KW-0560">Oxidoreductase</keyword>
<dbReference type="GO" id="GO:0047936">
    <property type="term" value="F:glucose 1-dehydrogenase [NAD(P)+] activity"/>
    <property type="evidence" value="ECO:0007669"/>
    <property type="project" value="UniProtKB-EC"/>
</dbReference>
<dbReference type="Pfam" id="PF13561">
    <property type="entry name" value="adh_short_C2"/>
    <property type="match status" value="1"/>
</dbReference>
<dbReference type="InterPro" id="IPR020904">
    <property type="entry name" value="Sc_DH/Rdtase_CS"/>
</dbReference>
<dbReference type="Gene3D" id="3.40.50.720">
    <property type="entry name" value="NAD(P)-binding Rossmann-like Domain"/>
    <property type="match status" value="1"/>
</dbReference>
<dbReference type="EMBL" id="JAPNKA010000001">
    <property type="protein sequence ID" value="MCY1076370.1"/>
    <property type="molecule type" value="Genomic_DNA"/>
</dbReference>
<organism evidence="3 4">
    <name type="scientific">Archangium lansingense</name>
    <dbReference type="NCBI Taxonomy" id="2995310"/>
    <lineage>
        <taxon>Bacteria</taxon>
        <taxon>Pseudomonadati</taxon>
        <taxon>Myxococcota</taxon>
        <taxon>Myxococcia</taxon>
        <taxon>Myxococcales</taxon>
        <taxon>Cystobacterineae</taxon>
        <taxon>Archangiaceae</taxon>
        <taxon>Archangium</taxon>
    </lineage>
</organism>
<evidence type="ECO:0000313" key="4">
    <source>
        <dbReference type="Proteomes" id="UP001207654"/>
    </source>
</evidence>
<accession>A0ABT4A3Z8</accession>
<dbReference type="PANTHER" id="PTHR24321">
    <property type="entry name" value="DEHYDROGENASES, SHORT CHAIN"/>
    <property type="match status" value="1"/>
</dbReference>
<evidence type="ECO:0000256" key="2">
    <source>
        <dbReference type="ARBA" id="ARBA00023002"/>
    </source>
</evidence>
<evidence type="ECO:0000256" key="1">
    <source>
        <dbReference type="ARBA" id="ARBA00006484"/>
    </source>
</evidence>
<sequence length="254" mass="26483">MARLDGKVALVVGGSSGIGKAAALTLAQAGARVVVAARRVTEGSAVVEEILRQGGTARFVETDVTQAPQVTRAVESTVAAFGRLDCAVNVPGTTGQPSTIADCTDDNWTQVLHLNLTAFFWCLRAELRQMRAQGGGGSIVNVSSAIGKRAFRGLGPYGATKRALESLTETAALEVASEGITVNAVAPGSIETEAFLGFTQGDAATQRMMAETYHPMARIGQPDEVARAILYLCSDATFTTGTTLTVDGGWVFRS</sequence>
<comment type="caution">
    <text evidence="3">The sequence shown here is derived from an EMBL/GenBank/DDBJ whole genome shotgun (WGS) entry which is preliminary data.</text>
</comment>
<keyword evidence="4" id="KW-1185">Reference proteome</keyword>
<dbReference type="SUPFAM" id="SSF51735">
    <property type="entry name" value="NAD(P)-binding Rossmann-fold domains"/>
    <property type="match status" value="1"/>
</dbReference>
<gene>
    <name evidence="3" type="ORF">OV287_17995</name>
</gene>
<dbReference type="Proteomes" id="UP001207654">
    <property type="component" value="Unassembled WGS sequence"/>
</dbReference>
<dbReference type="RefSeq" id="WP_267535262.1">
    <property type="nucleotide sequence ID" value="NZ_JAPNKA010000001.1"/>
</dbReference>
<dbReference type="NCBIfam" id="NF005559">
    <property type="entry name" value="PRK07231.1"/>
    <property type="match status" value="1"/>
</dbReference>
<reference evidence="3 4" key="1">
    <citation type="submission" date="2022-11" db="EMBL/GenBank/DDBJ databases">
        <title>Minimal conservation of predation-associated metabolite biosynthetic gene clusters underscores biosynthetic potential of Myxococcota including descriptions for ten novel species: Archangium lansinium sp. nov., Myxococcus landrumus sp. nov., Nannocystis bai.</title>
        <authorList>
            <person name="Ahearne A."/>
            <person name="Stevens C."/>
            <person name="Phillips K."/>
        </authorList>
    </citation>
    <scope>NUCLEOTIDE SEQUENCE [LARGE SCALE GENOMIC DNA]</scope>
    <source>
        <strain evidence="3 4">MIWBW</strain>
    </source>
</reference>